<dbReference type="AlphaFoldDB" id="A0A4Y9FPR7"/>
<evidence type="ECO:0000313" key="10">
    <source>
        <dbReference type="Proteomes" id="UP000297747"/>
    </source>
</evidence>
<evidence type="ECO:0000256" key="2">
    <source>
        <dbReference type="ARBA" id="ARBA00022679"/>
    </source>
</evidence>
<evidence type="ECO:0000259" key="8">
    <source>
        <dbReference type="Pfam" id="PF18765"/>
    </source>
</evidence>
<dbReference type="Pfam" id="PF18765">
    <property type="entry name" value="Polbeta"/>
    <property type="match status" value="1"/>
</dbReference>
<dbReference type="Gene3D" id="3.30.460.10">
    <property type="entry name" value="Beta Polymerase, domain 2"/>
    <property type="match status" value="1"/>
</dbReference>
<dbReference type="SUPFAM" id="SSF81301">
    <property type="entry name" value="Nucleotidyltransferase"/>
    <property type="match status" value="1"/>
</dbReference>
<sequence>MVYTLEELKEKVIPIAEKHHLSKVYLFGSYARNEADKDSDVDLVVDQEGGDYFSVYCDYLDVFGENVDVLPLSTLLNPNTNIGHLVKQNFLKERVLLYEGSQY</sequence>
<name>A0A4Y9FPR7_STRAI</name>
<keyword evidence="7" id="KW-0460">Magnesium</keyword>
<feature type="domain" description="Polymerase beta nucleotidyltransferase" evidence="8">
    <location>
        <begin position="10"/>
        <end position="99"/>
    </location>
</feature>
<dbReference type="RefSeq" id="WP_135052510.1">
    <property type="nucleotide sequence ID" value="NZ_CAKOCW010000004.1"/>
</dbReference>
<evidence type="ECO:0000256" key="4">
    <source>
        <dbReference type="ARBA" id="ARBA00022723"/>
    </source>
</evidence>
<dbReference type="Proteomes" id="UP000297747">
    <property type="component" value="Unassembled WGS sequence"/>
</dbReference>
<keyword evidence="2 9" id="KW-0808">Transferase</keyword>
<dbReference type="InterPro" id="IPR043519">
    <property type="entry name" value="NT_sf"/>
</dbReference>
<dbReference type="GO" id="GO:0016779">
    <property type="term" value="F:nucleotidyltransferase activity"/>
    <property type="evidence" value="ECO:0007669"/>
    <property type="project" value="UniProtKB-KW"/>
</dbReference>
<dbReference type="GO" id="GO:0005524">
    <property type="term" value="F:ATP binding"/>
    <property type="evidence" value="ECO:0007669"/>
    <property type="project" value="UniProtKB-KW"/>
</dbReference>
<protein>
    <submittedName>
        <fullName evidence="9">Nucleotidyltransferase domain-containing protein</fullName>
    </submittedName>
</protein>
<keyword evidence="6" id="KW-0067">ATP-binding</keyword>
<dbReference type="InterPro" id="IPR041633">
    <property type="entry name" value="Polbeta"/>
</dbReference>
<dbReference type="PANTHER" id="PTHR33571">
    <property type="entry name" value="SSL8005 PROTEIN"/>
    <property type="match status" value="1"/>
</dbReference>
<dbReference type="EMBL" id="SPQA01000007">
    <property type="protein sequence ID" value="TFU31214.1"/>
    <property type="molecule type" value="Genomic_DNA"/>
</dbReference>
<dbReference type="GO" id="GO:0046872">
    <property type="term" value="F:metal ion binding"/>
    <property type="evidence" value="ECO:0007669"/>
    <property type="project" value="UniProtKB-KW"/>
</dbReference>
<evidence type="ECO:0000313" key="9">
    <source>
        <dbReference type="EMBL" id="TFU31214.1"/>
    </source>
</evidence>
<keyword evidence="4" id="KW-0479">Metal-binding</keyword>
<accession>A0A4Y9FPR7</accession>
<evidence type="ECO:0000256" key="1">
    <source>
        <dbReference type="ARBA" id="ARBA00001946"/>
    </source>
</evidence>
<proteinExistence type="predicted"/>
<keyword evidence="5" id="KW-0547">Nucleotide-binding</keyword>
<keyword evidence="3" id="KW-0548">Nucleotidyltransferase</keyword>
<reference evidence="9 10" key="1">
    <citation type="submission" date="2019-03" db="EMBL/GenBank/DDBJ databases">
        <title>Diversity of the mouse oral microbiome.</title>
        <authorList>
            <person name="Joseph S."/>
            <person name="Aduse-Opoku J."/>
            <person name="Curtis M."/>
            <person name="Wade W."/>
            <person name="Hashim A."/>
        </authorList>
    </citation>
    <scope>NUCLEOTIDE SEQUENCE [LARGE SCALE GENOMIC DNA]</scope>
    <source>
        <strain evidence="9 10">HT4</strain>
    </source>
</reference>
<evidence type="ECO:0000256" key="7">
    <source>
        <dbReference type="ARBA" id="ARBA00022842"/>
    </source>
</evidence>
<gene>
    <name evidence="9" type="ORF">E4U01_03035</name>
</gene>
<dbReference type="CDD" id="cd05403">
    <property type="entry name" value="NT_KNTase_like"/>
    <property type="match status" value="1"/>
</dbReference>
<evidence type="ECO:0000256" key="6">
    <source>
        <dbReference type="ARBA" id="ARBA00022840"/>
    </source>
</evidence>
<dbReference type="InterPro" id="IPR052038">
    <property type="entry name" value="Type-VII_TA_antitoxin"/>
</dbReference>
<evidence type="ECO:0000256" key="3">
    <source>
        <dbReference type="ARBA" id="ARBA00022695"/>
    </source>
</evidence>
<organism evidence="9 10">
    <name type="scientific">Streptococcus acidominimus</name>
    <dbReference type="NCBI Taxonomy" id="1326"/>
    <lineage>
        <taxon>Bacteria</taxon>
        <taxon>Bacillati</taxon>
        <taxon>Bacillota</taxon>
        <taxon>Bacilli</taxon>
        <taxon>Lactobacillales</taxon>
        <taxon>Streptococcaceae</taxon>
        <taxon>Streptococcus</taxon>
    </lineage>
</organism>
<dbReference type="PANTHER" id="PTHR33571:SF12">
    <property type="entry name" value="BSL3053 PROTEIN"/>
    <property type="match status" value="1"/>
</dbReference>
<evidence type="ECO:0000256" key="5">
    <source>
        <dbReference type="ARBA" id="ARBA00022741"/>
    </source>
</evidence>
<comment type="cofactor">
    <cofactor evidence="1">
        <name>Mg(2+)</name>
        <dbReference type="ChEBI" id="CHEBI:18420"/>
    </cofactor>
</comment>
<comment type="caution">
    <text evidence="9">The sequence shown here is derived from an EMBL/GenBank/DDBJ whole genome shotgun (WGS) entry which is preliminary data.</text>
</comment>